<dbReference type="Pfam" id="PF01022">
    <property type="entry name" value="HTH_5"/>
    <property type="match status" value="1"/>
</dbReference>
<organism evidence="5 6">
    <name type="scientific">Uruburuella testudinis</name>
    <dbReference type="NCBI Taxonomy" id="1282863"/>
    <lineage>
        <taxon>Bacteria</taxon>
        <taxon>Pseudomonadati</taxon>
        <taxon>Pseudomonadota</taxon>
        <taxon>Betaproteobacteria</taxon>
        <taxon>Neisseriales</taxon>
        <taxon>Neisseriaceae</taxon>
        <taxon>Uruburuella</taxon>
    </lineage>
</organism>
<dbReference type="Proteomes" id="UP000829817">
    <property type="component" value="Chromosome"/>
</dbReference>
<keyword evidence="2" id="KW-0238">DNA-binding</keyword>
<evidence type="ECO:0000256" key="1">
    <source>
        <dbReference type="ARBA" id="ARBA00023015"/>
    </source>
</evidence>
<dbReference type="InterPro" id="IPR036388">
    <property type="entry name" value="WH-like_DNA-bd_sf"/>
</dbReference>
<dbReference type="SMART" id="SM00418">
    <property type="entry name" value="HTH_ARSR"/>
    <property type="match status" value="1"/>
</dbReference>
<evidence type="ECO:0000256" key="2">
    <source>
        <dbReference type="ARBA" id="ARBA00023125"/>
    </source>
</evidence>
<evidence type="ECO:0000256" key="3">
    <source>
        <dbReference type="ARBA" id="ARBA00023163"/>
    </source>
</evidence>
<gene>
    <name evidence="5" type="ORF">LVJ83_06155</name>
</gene>
<dbReference type="InterPro" id="IPR001845">
    <property type="entry name" value="HTH_ArsR_DNA-bd_dom"/>
</dbReference>
<dbReference type="PROSITE" id="PS50987">
    <property type="entry name" value="HTH_ARSR_2"/>
    <property type="match status" value="1"/>
</dbReference>
<sequence length="104" mass="12007">MSQPTLDKFQQCLPVFSVLADDNRQKILCLLDRERELNVNQLTEQLHLSRPAVSHHLKLMLDKQLIKVNQIGKERYYSLNLQPTLASLKELVALLEQDEAARQA</sequence>
<protein>
    <submittedName>
        <fullName evidence="5">Metalloregulator ArsR/SmtB family transcription factor</fullName>
    </submittedName>
</protein>
<dbReference type="SUPFAM" id="SSF46785">
    <property type="entry name" value="Winged helix' DNA-binding domain"/>
    <property type="match status" value="1"/>
</dbReference>
<dbReference type="RefSeq" id="WP_244787327.1">
    <property type="nucleotide sequence ID" value="NZ_CP091508.1"/>
</dbReference>
<keyword evidence="1" id="KW-0805">Transcription regulation</keyword>
<keyword evidence="3" id="KW-0804">Transcription</keyword>
<feature type="domain" description="HTH arsR-type" evidence="4">
    <location>
        <begin position="4"/>
        <end position="99"/>
    </location>
</feature>
<proteinExistence type="predicted"/>
<name>A0ABY4DWM4_9NEIS</name>
<evidence type="ECO:0000313" key="6">
    <source>
        <dbReference type="Proteomes" id="UP000829817"/>
    </source>
</evidence>
<dbReference type="InterPro" id="IPR036390">
    <property type="entry name" value="WH_DNA-bd_sf"/>
</dbReference>
<dbReference type="EMBL" id="CP091508">
    <property type="protein sequence ID" value="UOO83040.1"/>
    <property type="molecule type" value="Genomic_DNA"/>
</dbReference>
<dbReference type="NCBIfam" id="NF033788">
    <property type="entry name" value="HTH_metalloreg"/>
    <property type="match status" value="1"/>
</dbReference>
<accession>A0ABY4DWM4</accession>
<dbReference type="CDD" id="cd00090">
    <property type="entry name" value="HTH_ARSR"/>
    <property type="match status" value="1"/>
</dbReference>
<evidence type="ECO:0000313" key="5">
    <source>
        <dbReference type="EMBL" id="UOO83040.1"/>
    </source>
</evidence>
<evidence type="ECO:0000259" key="4">
    <source>
        <dbReference type="PROSITE" id="PS50987"/>
    </source>
</evidence>
<dbReference type="PRINTS" id="PR00778">
    <property type="entry name" value="HTHARSR"/>
</dbReference>
<dbReference type="Gene3D" id="1.10.10.10">
    <property type="entry name" value="Winged helix-like DNA-binding domain superfamily/Winged helix DNA-binding domain"/>
    <property type="match status" value="1"/>
</dbReference>
<dbReference type="InterPro" id="IPR011991">
    <property type="entry name" value="ArsR-like_HTH"/>
</dbReference>
<reference evidence="5 6" key="1">
    <citation type="journal article" date="2022" name="Res Sq">
        <title>Evolution of multicellular longitudinally dividing oral cavity symbionts (Neisseriaceae).</title>
        <authorList>
            <person name="Nyongesa S."/>
            <person name="Weber P."/>
            <person name="Bernet E."/>
            <person name="Pullido F."/>
            <person name="Nieckarz M."/>
            <person name="Delaby M."/>
            <person name="Nieves C."/>
            <person name="Viehboeck T."/>
            <person name="Krause N."/>
            <person name="Rivera-Millot A."/>
            <person name="Nakamura A."/>
            <person name="Vischer N."/>
            <person name="VanNieuwenhze M."/>
            <person name="Brun Y."/>
            <person name="Cava F."/>
            <person name="Bulgheresi S."/>
            <person name="Veyrier F."/>
        </authorList>
    </citation>
    <scope>NUCLEOTIDE SEQUENCE [LARGE SCALE GENOMIC DNA]</scope>
    <source>
        <strain evidence="5 6">CCUG 63373m</strain>
    </source>
</reference>
<dbReference type="PANTHER" id="PTHR33154">
    <property type="entry name" value="TRANSCRIPTIONAL REGULATOR, ARSR FAMILY"/>
    <property type="match status" value="1"/>
</dbReference>
<dbReference type="PANTHER" id="PTHR33154:SF33">
    <property type="entry name" value="TRANSCRIPTIONAL REPRESSOR SDPR"/>
    <property type="match status" value="1"/>
</dbReference>
<keyword evidence="6" id="KW-1185">Reference proteome</keyword>
<dbReference type="InterPro" id="IPR051081">
    <property type="entry name" value="HTH_MetalResp_TranReg"/>
</dbReference>